<evidence type="ECO:0000313" key="2">
    <source>
        <dbReference type="EMBL" id="PME69962.1"/>
    </source>
</evidence>
<accession>A0A2N7C594</accession>
<comment type="caution">
    <text evidence="2">The sequence shown here is derived from an EMBL/GenBank/DDBJ whole genome shotgun (WGS) entry which is preliminary data.</text>
</comment>
<organism evidence="2 3">
    <name type="scientific">Vibrio lentus</name>
    <dbReference type="NCBI Taxonomy" id="136468"/>
    <lineage>
        <taxon>Bacteria</taxon>
        <taxon>Pseudomonadati</taxon>
        <taxon>Pseudomonadota</taxon>
        <taxon>Gammaproteobacteria</taxon>
        <taxon>Vibrionales</taxon>
        <taxon>Vibrionaceae</taxon>
        <taxon>Vibrio</taxon>
    </lineage>
</organism>
<evidence type="ECO:0000313" key="3">
    <source>
        <dbReference type="Proteomes" id="UP000235778"/>
    </source>
</evidence>
<evidence type="ECO:0000259" key="1">
    <source>
        <dbReference type="PROSITE" id="PS51819"/>
    </source>
</evidence>
<dbReference type="RefSeq" id="WP_102265951.1">
    <property type="nucleotide sequence ID" value="NZ_MCSH01000008.1"/>
</dbReference>
<proteinExistence type="predicted"/>
<reference evidence="3" key="1">
    <citation type="submission" date="2016-07" db="EMBL/GenBank/DDBJ databases">
        <title>Nontailed viruses are major unrecognized killers of bacteria in the ocean.</title>
        <authorList>
            <person name="Kauffman K."/>
            <person name="Hussain F."/>
            <person name="Yang J."/>
            <person name="Arevalo P."/>
            <person name="Brown J."/>
            <person name="Cutler M."/>
            <person name="Kelly L."/>
            <person name="Polz M.F."/>
        </authorList>
    </citation>
    <scope>NUCLEOTIDE SEQUENCE [LARGE SCALE GENOMIC DNA]</scope>
    <source>
        <strain evidence="3">10N.286.55.C1</strain>
    </source>
</reference>
<feature type="domain" description="VOC" evidence="1">
    <location>
        <begin position="3"/>
        <end position="128"/>
    </location>
</feature>
<dbReference type="InterPro" id="IPR037523">
    <property type="entry name" value="VOC_core"/>
</dbReference>
<dbReference type="EMBL" id="MCSI01000063">
    <property type="protein sequence ID" value="PME69962.1"/>
    <property type="molecule type" value="Genomic_DNA"/>
</dbReference>
<dbReference type="Proteomes" id="UP000235778">
    <property type="component" value="Unassembled WGS sequence"/>
</dbReference>
<dbReference type="Gene3D" id="3.10.180.10">
    <property type="entry name" value="2,3-Dihydroxybiphenyl 1,2-Dioxygenase, domain 1"/>
    <property type="match status" value="1"/>
</dbReference>
<dbReference type="InterPro" id="IPR029068">
    <property type="entry name" value="Glyas_Bleomycin-R_OHBP_Dase"/>
</dbReference>
<sequence>MTQIEHLNITVPDFDETLVFLSIVAPDFKVRKDVGLPGRHRWVHVGNEQSYFALQEPHLDSLAPRAIQKTYKNHGVNHIGLVVQNRKTIETKLVEQGYRRGIYAPKETHRKRAYFYDKAGFEWELTEFLSDIHDEMYLYECSEICVTSN</sequence>
<dbReference type="CDD" id="cd06587">
    <property type="entry name" value="VOC"/>
    <property type="match status" value="1"/>
</dbReference>
<dbReference type="SUPFAM" id="SSF54593">
    <property type="entry name" value="Glyoxalase/Bleomycin resistance protein/Dihydroxybiphenyl dioxygenase"/>
    <property type="match status" value="1"/>
</dbReference>
<name>A0A2N7C594_9VIBR</name>
<dbReference type="AlphaFoldDB" id="A0A2N7C594"/>
<protein>
    <submittedName>
        <fullName evidence="2">Glyoxalase</fullName>
    </submittedName>
</protein>
<gene>
    <name evidence="2" type="ORF">BCV30_22570</name>
</gene>
<dbReference type="PROSITE" id="PS51819">
    <property type="entry name" value="VOC"/>
    <property type="match status" value="1"/>
</dbReference>